<dbReference type="SUPFAM" id="SSF47459">
    <property type="entry name" value="HLH, helix-loop-helix DNA-binding domain"/>
    <property type="match status" value="1"/>
</dbReference>
<evidence type="ECO:0000259" key="2">
    <source>
        <dbReference type="PROSITE" id="PS50888"/>
    </source>
</evidence>
<dbReference type="PROSITE" id="PS50888">
    <property type="entry name" value="BHLH"/>
    <property type="match status" value="1"/>
</dbReference>
<reference evidence="3" key="1">
    <citation type="submission" date="2018-04" db="EMBL/GenBank/DDBJ databases">
        <title>Transcriptome of Schizaphis graminum biotype I.</title>
        <authorList>
            <person name="Scully E.D."/>
            <person name="Geib S.M."/>
            <person name="Palmer N.A."/>
            <person name="Koch K."/>
            <person name="Bradshaw J."/>
            <person name="Heng-Moss T."/>
            <person name="Sarath G."/>
        </authorList>
    </citation>
    <scope>NUCLEOTIDE SEQUENCE</scope>
</reference>
<gene>
    <name evidence="3" type="ORF">g.19494</name>
</gene>
<dbReference type="GO" id="GO:0046983">
    <property type="term" value="F:protein dimerization activity"/>
    <property type="evidence" value="ECO:0007669"/>
    <property type="project" value="InterPro"/>
</dbReference>
<feature type="compositionally biased region" description="Polar residues" evidence="1">
    <location>
        <begin position="847"/>
        <end position="857"/>
    </location>
</feature>
<feature type="compositionally biased region" description="Basic and acidic residues" evidence="1">
    <location>
        <begin position="255"/>
        <end position="277"/>
    </location>
</feature>
<feature type="domain" description="BHLH" evidence="2">
    <location>
        <begin position="5"/>
        <end position="57"/>
    </location>
</feature>
<name>A0A2S2PNU1_SCHGA</name>
<dbReference type="Gene3D" id="4.10.280.10">
    <property type="entry name" value="Helix-loop-helix DNA-binding domain"/>
    <property type="match status" value="1"/>
</dbReference>
<dbReference type="CDD" id="cd00083">
    <property type="entry name" value="bHLH_SF"/>
    <property type="match status" value="1"/>
</dbReference>
<feature type="region of interest" description="Disordered" evidence="1">
    <location>
        <begin position="244"/>
        <end position="277"/>
    </location>
</feature>
<protein>
    <recommendedName>
        <fullName evidence="2">BHLH domain-containing protein</fullName>
    </recommendedName>
</protein>
<evidence type="ECO:0000256" key="1">
    <source>
        <dbReference type="SAM" id="MobiDB-lite"/>
    </source>
</evidence>
<dbReference type="InterPro" id="IPR036638">
    <property type="entry name" value="HLH_DNA-bd_sf"/>
</dbReference>
<feature type="region of interest" description="Disordered" evidence="1">
    <location>
        <begin position="820"/>
        <end position="857"/>
    </location>
</feature>
<sequence length="1006" mass="115162">MGGKKAPSKNRLYEKERRDRLNVSFEELRTVLPPSDSNASLGKADIINHAIDLIRVLQNEKLKISSMHRKELIRLQNKVTHLCTRIKHLISILKESKIKIPKDKSIKKTSIQNRSKIKLKKDSGVRNSNIKKFKNKQKLAQKVRPITLTTKPVNIPVLTSTKPTFILPNGHLIKIDTAPIIPQSQIIFDIPKILLLPDYKNSEVLIAPKKNDATITTSMNKRPIPSLVTYNRLLKENNLLKDNKVELTNNKKVNSKSENKNESNKTQKVEKNTNKNSIEESDKLGCTELVKSNDNRCTTSHTIEAIVKDINQDKNEKSIEREEIVTCRTISDENKHLLKSVETDNNKTTTNSPECLSTVQTTSAVVNNNSLSILTEENQRKSIETAKNIISCFDDIRLPIPNTDFSTDLFSSLQGPVGGHHADSMSPTEAFLLSFPLVSTSKNTNILNESEQTEMHSATPTTILQIGNLESPATELFQKNDDDCEKDQNKDKMKDQFGFNVKPYYNDGYLDINKKNDQHYGYKEVKKLKAIPPPQPTASTYHKTSYNDISSYYRTTQSNSDLWRYTSYNSFDKNINKNIKKTDKSTSTAFANNVPYVPYDLNTVNSINTTTYIDTENYQEVWPHKPKQKKKQNEKSVPVNWMTDKSCQNSYAKKDDYNYQKKNNFDMSFDLQSEPKQAYSWSPSKTIPLLPHLDTNMPSTLPTLVGDLALNINTGSNTPFDQRVYECNKKNDNIIPVTSTEQNILNYKSRSVNSNFLSVSQLVEQPKSNDKRKGRSCAKDYCCVYQNQKTDKDYYQNQTKQYYPEINTFEQDQSWVRSKYSHDSSRSTNHSAESLIRHQQKHASIIKSGSKNQNLTNKQTNCYRASQKPSYNNNENFSNYYNQPNSNYLYENRNDLDKQSSSYQIPTNFYTPPTTTKHNISNYIPLPTTFSMTSSSYNKPVQHFNQNTNNYYNSSSNVNTLTNFNLSTIFPEMIDKEPNITPLGVPSKNNEFDVMNNYGTNIHSSY</sequence>
<dbReference type="SMART" id="SM00353">
    <property type="entry name" value="HLH"/>
    <property type="match status" value="1"/>
</dbReference>
<dbReference type="AlphaFoldDB" id="A0A2S2PNU1"/>
<dbReference type="InterPro" id="IPR011598">
    <property type="entry name" value="bHLH_dom"/>
</dbReference>
<dbReference type="EMBL" id="GGMR01018511">
    <property type="protein sequence ID" value="MBY31130.1"/>
    <property type="molecule type" value="Transcribed_RNA"/>
</dbReference>
<organism evidence="3">
    <name type="scientific">Schizaphis graminum</name>
    <name type="common">Green bug aphid</name>
    <dbReference type="NCBI Taxonomy" id="13262"/>
    <lineage>
        <taxon>Eukaryota</taxon>
        <taxon>Metazoa</taxon>
        <taxon>Ecdysozoa</taxon>
        <taxon>Arthropoda</taxon>
        <taxon>Hexapoda</taxon>
        <taxon>Insecta</taxon>
        <taxon>Pterygota</taxon>
        <taxon>Neoptera</taxon>
        <taxon>Paraneoptera</taxon>
        <taxon>Hemiptera</taxon>
        <taxon>Sternorrhyncha</taxon>
        <taxon>Aphidomorpha</taxon>
        <taxon>Aphidoidea</taxon>
        <taxon>Aphididae</taxon>
        <taxon>Aphidini</taxon>
        <taxon>Schizaphis</taxon>
    </lineage>
</organism>
<proteinExistence type="predicted"/>
<accession>A0A2S2PNU1</accession>
<evidence type="ECO:0000313" key="3">
    <source>
        <dbReference type="EMBL" id="MBY31130.1"/>
    </source>
</evidence>
<dbReference type="Pfam" id="PF00010">
    <property type="entry name" value="HLH"/>
    <property type="match status" value="1"/>
</dbReference>